<gene>
    <name evidence="8" type="ORF">INT48_008009</name>
</gene>
<proteinExistence type="predicted"/>
<feature type="transmembrane region" description="Helical" evidence="6">
    <location>
        <begin position="412"/>
        <end position="434"/>
    </location>
</feature>
<keyword evidence="9" id="KW-1185">Reference proteome</keyword>
<feature type="transmembrane region" description="Helical" evidence="6">
    <location>
        <begin position="187"/>
        <end position="208"/>
    </location>
</feature>
<feature type="transmembrane region" description="Helical" evidence="6">
    <location>
        <begin position="290"/>
        <end position="306"/>
    </location>
</feature>
<feature type="transmembrane region" description="Helical" evidence="6">
    <location>
        <begin position="98"/>
        <end position="116"/>
    </location>
</feature>
<keyword evidence="4 6" id="KW-1133">Transmembrane helix</keyword>
<feature type="transmembrane region" description="Helical" evidence="6">
    <location>
        <begin position="326"/>
        <end position="347"/>
    </location>
</feature>
<evidence type="ECO:0000259" key="7">
    <source>
        <dbReference type="PROSITE" id="PS50850"/>
    </source>
</evidence>
<dbReference type="InterPro" id="IPR020846">
    <property type="entry name" value="MFS_dom"/>
</dbReference>
<evidence type="ECO:0000256" key="5">
    <source>
        <dbReference type="ARBA" id="ARBA00023136"/>
    </source>
</evidence>
<reference evidence="8" key="1">
    <citation type="submission" date="2021-01" db="EMBL/GenBank/DDBJ databases">
        <title>Metabolic potential, ecology and presence of endohyphal bacteria is reflected in genomic diversity of Mucoromycotina.</title>
        <authorList>
            <person name="Muszewska A."/>
            <person name="Okrasinska A."/>
            <person name="Steczkiewicz K."/>
            <person name="Drgas O."/>
            <person name="Orlowska M."/>
            <person name="Perlinska-Lenart U."/>
            <person name="Aleksandrzak-Piekarczyk T."/>
            <person name="Szatraj K."/>
            <person name="Zielenkiewicz U."/>
            <person name="Pilsyk S."/>
            <person name="Malc E."/>
            <person name="Mieczkowski P."/>
            <person name="Kruszewska J.S."/>
            <person name="Biernat P."/>
            <person name="Pawlowska J."/>
        </authorList>
    </citation>
    <scope>NUCLEOTIDE SEQUENCE</scope>
    <source>
        <strain evidence="8">WA0000018081</strain>
    </source>
</reference>
<feature type="non-terminal residue" evidence="8">
    <location>
        <position position="1"/>
    </location>
</feature>
<evidence type="ECO:0000256" key="2">
    <source>
        <dbReference type="ARBA" id="ARBA00022448"/>
    </source>
</evidence>
<evidence type="ECO:0000256" key="6">
    <source>
        <dbReference type="SAM" id="Phobius"/>
    </source>
</evidence>
<comment type="subcellular location">
    <subcellularLocation>
        <location evidence="1">Membrane</location>
        <topology evidence="1">Multi-pass membrane protein</topology>
    </subcellularLocation>
</comment>
<dbReference type="GO" id="GO:0016020">
    <property type="term" value="C:membrane"/>
    <property type="evidence" value="ECO:0007669"/>
    <property type="project" value="UniProtKB-SubCell"/>
</dbReference>
<feature type="transmembrane region" description="Helical" evidence="6">
    <location>
        <begin position="381"/>
        <end position="400"/>
    </location>
</feature>
<evidence type="ECO:0000313" key="8">
    <source>
        <dbReference type="EMBL" id="KAG2230668.1"/>
    </source>
</evidence>
<dbReference type="EMBL" id="JAEPRE010000189">
    <property type="protein sequence ID" value="KAG2230668.1"/>
    <property type="molecule type" value="Genomic_DNA"/>
</dbReference>
<comment type="caution">
    <text evidence="8">The sequence shown here is derived from an EMBL/GenBank/DDBJ whole genome shotgun (WGS) entry which is preliminary data.</text>
</comment>
<feature type="transmembrane region" description="Helical" evidence="6">
    <location>
        <begin position="354"/>
        <end position="375"/>
    </location>
</feature>
<keyword evidence="3 6" id="KW-0812">Transmembrane</keyword>
<feature type="transmembrane region" description="Helical" evidence="6">
    <location>
        <begin position="128"/>
        <end position="147"/>
    </location>
</feature>
<feature type="transmembrane region" description="Helical" evidence="6">
    <location>
        <begin position="153"/>
        <end position="175"/>
    </location>
</feature>
<keyword evidence="5 6" id="KW-0472">Membrane</keyword>
<dbReference type="Gene3D" id="1.20.1250.20">
    <property type="entry name" value="MFS general substrate transporter like domains"/>
    <property type="match status" value="2"/>
</dbReference>
<dbReference type="GO" id="GO:0022857">
    <property type="term" value="F:transmembrane transporter activity"/>
    <property type="evidence" value="ECO:0007669"/>
    <property type="project" value="InterPro"/>
</dbReference>
<dbReference type="Proteomes" id="UP000613177">
    <property type="component" value="Unassembled WGS sequence"/>
</dbReference>
<evidence type="ECO:0000256" key="4">
    <source>
        <dbReference type="ARBA" id="ARBA00022989"/>
    </source>
</evidence>
<evidence type="ECO:0000256" key="1">
    <source>
        <dbReference type="ARBA" id="ARBA00004141"/>
    </source>
</evidence>
<sequence>STTYSTSDVNMDSLEKRSNNSLYGNNRYETETIDQYEVYKDDDIPMSAEEKALVRKIDFFLMPLVCAIDFLQFLDKSCINYAAVIGFKEDLNINGSQYSLIGSIFYLGYLLFQLPNNYFLQRVPVGRYLGIVVILWGAVLTSTAAATTFSQVAALRFLLGFFEAGVYPSLTLLVSTFYRRNEQAARLGAFWICNGFALVIGGLITYGIDAMGDAHGIPRWRWIMIILGGITTFIGVFSFFFLIDNPKSPALSLNAEQEILVEERTRDNAVVRTTMIKKEQIYEALREKRFWCFCFSCMFINLQNGAMTTYNTQFAMGFGFTGLQSVLLSIGAGAADIIFILTAIYSVRKTKQTIYTAIALMAVDILGFILLEVIPNPHYKLIGFYLTWSYASVYVLMVTSISNNVSGYTKKIFYNGMVMIFYTLGNFCGPLMILEHQAPNYIGAVLGYIAANSIVIVLLFIARNQMATINRKRLSSETVVMTHVEDDLSDVQDPNFLYRL</sequence>
<dbReference type="InterPro" id="IPR036259">
    <property type="entry name" value="MFS_trans_sf"/>
</dbReference>
<name>A0A8H7SMG6_9FUNG</name>
<dbReference type="PROSITE" id="PS50850">
    <property type="entry name" value="MFS"/>
    <property type="match status" value="1"/>
</dbReference>
<organism evidence="8 9">
    <name type="scientific">Thamnidium elegans</name>
    <dbReference type="NCBI Taxonomy" id="101142"/>
    <lineage>
        <taxon>Eukaryota</taxon>
        <taxon>Fungi</taxon>
        <taxon>Fungi incertae sedis</taxon>
        <taxon>Mucoromycota</taxon>
        <taxon>Mucoromycotina</taxon>
        <taxon>Mucoromycetes</taxon>
        <taxon>Mucorales</taxon>
        <taxon>Mucorineae</taxon>
        <taxon>Mucoraceae</taxon>
        <taxon>Thamnidium</taxon>
    </lineage>
</organism>
<dbReference type="PANTHER" id="PTHR43791:SF81">
    <property type="entry name" value="TRANSPORTER, PUTATIVE (AFU_ORTHOLOGUE AFUA_7G01190)-RELATED"/>
    <property type="match status" value="1"/>
</dbReference>
<evidence type="ECO:0000313" key="9">
    <source>
        <dbReference type="Proteomes" id="UP000613177"/>
    </source>
</evidence>
<evidence type="ECO:0000256" key="3">
    <source>
        <dbReference type="ARBA" id="ARBA00022692"/>
    </source>
</evidence>
<accession>A0A8H7SMG6</accession>
<feature type="domain" description="Major facilitator superfamily (MFS) profile" evidence="7">
    <location>
        <begin position="61"/>
        <end position="465"/>
    </location>
</feature>
<feature type="transmembrane region" description="Helical" evidence="6">
    <location>
        <begin position="440"/>
        <end position="462"/>
    </location>
</feature>
<dbReference type="Pfam" id="PF07690">
    <property type="entry name" value="MFS_1"/>
    <property type="match status" value="1"/>
</dbReference>
<dbReference type="SUPFAM" id="SSF103473">
    <property type="entry name" value="MFS general substrate transporter"/>
    <property type="match status" value="1"/>
</dbReference>
<feature type="transmembrane region" description="Helical" evidence="6">
    <location>
        <begin position="220"/>
        <end position="243"/>
    </location>
</feature>
<dbReference type="AlphaFoldDB" id="A0A8H7SMG6"/>
<keyword evidence="2" id="KW-0813">Transport</keyword>
<dbReference type="PANTHER" id="PTHR43791">
    <property type="entry name" value="PERMEASE-RELATED"/>
    <property type="match status" value="1"/>
</dbReference>
<protein>
    <recommendedName>
        <fullName evidence="7">Major facilitator superfamily (MFS) profile domain-containing protein</fullName>
    </recommendedName>
</protein>
<dbReference type="InterPro" id="IPR011701">
    <property type="entry name" value="MFS"/>
</dbReference>